<dbReference type="Gene3D" id="6.10.140.1240">
    <property type="match status" value="1"/>
</dbReference>
<evidence type="ECO:0000256" key="13">
    <source>
        <dbReference type="ARBA" id="ARBA00049390"/>
    </source>
</evidence>
<feature type="region of interest" description="C3H" evidence="15">
    <location>
        <begin position="18"/>
        <end position="50"/>
    </location>
</feature>
<dbReference type="InterPro" id="IPR047187">
    <property type="entry name" value="SF1_C_Upf1"/>
</dbReference>
<dbReference type="CDD" id="cd18039">
    <property type="entry name" value="DEXXQc_UPF1"/>
    <property type="match status" value="1"/>
</dbReference>
<dbReference type="EMBL" id="JAEUBD010001571">
    <property type="protein sequence ID" value="KAH3658746.1"/>
    <property type="molecule type" value="Genomic_DNA"/>
</dbReference>
<evidence type="ECO:0000256" key="10">
    <source>
        <dbReference type="ARBA" id="ARBA00022840"/>
    </source>
</evidence>
<protein>
    <recommendedName>
        <fullName evidence="16">Upf1 domain-containing protein</fullName>
    </recommendedName>
</protein>
<dbReference type="Proteomes" id="UP000788993">
    <property type="component" value="Unassembled WGS sequence"/>
</dbReference>
<keyword evidence="3" id="KW-0963">Cytoplasm</keyword>
<comment type="subcellular location">
    <subcellularLocation>
        <location evidence="1">Cytoplasm</location>
    </subcellularLocation>
</comment>
<dbReference type="AlphaFoldDB" id="A0A9P8SYR1"/>
<keyword evidence="6 15" id="KW-0863">Zinc-finger</keyword>
<gene>
    <name evidence="17" type="ORF">OGATHE_006471</name>
</gene>
<evidence type="ECO:0000256" key="5">
    <source>
        <dbReference type="ARBA" id="ARBA00022741"/>
    </source>
</evidence>
<evidence type="ECO:0000256" key="9">
    <source>
        <dbReference type="ARBA" id="ARBA00022833"/>
    </source>
</evidence>
<dbReference type="GO" id="GO:0003678">
    <property type="term" value="F:DNA helicase activity"/>
    <property type="evidence" value="ECO:0007669"/>
    <property type="project" value="UniProtKB-EC"/>
</dbReference>
<dbReference type="PANTHER" id="PTHR10887:SF364">
    <property type="entry name" value="REGULATOR OF NONSENSE TRANSCRIPTS 1"/>
    <property type="match status" value="1"/>
</dbReference>
<keyword evidence="8" id="KW-0347">Helicase</keyword>
<comment type="similarity">
    <text evidence="2">Belongs to the DNA2/NAM7 helicase family.</text>
</comment>
<dbReference type="GO" id="GO:0016787">
    <property type="term" value="F:hydrolase activity"/>
    <property type="evidence" value="ECO:0007669"/>
    <property type="project" value="UniProtKB-KW"/>
</dbReference>
<reference evidence="17" key="1">
    <citation type="journal article" date="2021" name="Open Biol.">
        <title>Shared evolutionary footprints suggest mitochondrial oxidative damage underlies multiple complex I losses in fungi.</title>
        <authorList>
            <person name="Schikora-Tamarit M.A."/>
            <person name="Marcet-Houben M."/>
            <person name="Nosek J."/>
            <person name="Gabaldon T."/>
        </authorList>
    </citation>
    <scope>NUCLEOTIDE SEQUENCE</scope>
    <source>
        <strain evidence="17">NCAIM Y.01608</strain>
    </source>
</reference>
<keyword evidence="7" id="KW-0378">Hydrolase</keyword>
<evidence type="ECO:0000256" key="6">
    <source>
        <dbReference type="ARBA" id="ARBA00022771"/>
    </source>
</evidence>
<evidence type="ECO:0000259" key="16">
    <source>
        <dbReference type="PROSITE" id="PS51997"/>
    </source>
</evidence>
<dbReference type="InterPro" id="IPR027417">
    <property type="entry name" value="P-loop_NTPase"/>
</dbReference>
<dbReference type="GO" id="GO:0003723">
    <property type="term" value="F:RNA binding"/>
    <property type="evidence" value="ECO:0007669"/>
    <property type="project" value="InterPro"/>
</dbReference>
<sequence>MSETFGDSNSMTKSPDACAYCGISEPDSLVKCNTCQKWFCNGKTSGAGSHIITHTVLSKHQSLSLHPDSELGDTMLECYNCGNRNIFVLGFVSAKTDSVVVILCRLPCAQSKNVEWNTANWQSLIEDRALLPWVAKPPSEEEKLEAQPITSLQITKLETKWKQDKDATLEDMEEAEMEEELEPILMRYSDAFQYQRSFAPLVQYEANYDKQLKQSQSLERLTVAWSLGTNDLHLATFALQSYDTLGMKLAVGDQMILRYSGSELAEPWEQSGFIVRIPSATRETFTLELIDSKNKSVPTHLHTGFTAELVWKGTSYARMQDALKKLAVNKKSVSEHIYYALMGIDAPSIEFRVKKKKSYSIPNFAKLNASQENAIHNVLSKPLSLIQGPPGTGKTVTSATIVYQLTKLHKGQILVCAPSNIAVDHLASKLEQLGLRVLRLIAKSREDVESSVQHLSLTEQMRKHASKDLKRLLALKEKNGELSASQYKQMASLLYKEEALLMDKCQVICCTCVGAGDRRLAKRKFRTVLIDESTQASEPECLIPIVKGANQVILVGDHQQLGPVILSRKAGDAGLRQSLFERLIYLGHMPIRLEVQYRMHPCLSEFSSNVFYDGSLQNGVTAESRSRPESTFPWPIREIPMMFWAVFGREELSASGTSYLNRTEAMNCEKIITRLLKEGVDPGKIGVITPYAGQATFIVQYMEMNGLIADKSRYSEVEVASVDSFQGREKDYIILSCVRANDNQLIGFLSDPRRLNVALTRARFGMAILGNPKTLSKNPMWNRLLMHFREKGCLVDGSLENLKLCNIPLSRGGQATNGEFGLAPSTATGRSQSYDTNSLFSYGTGSNLSQQNMHFQDAANSLWPKLGGRHEQQSMASTSVASSRRSSFISVENDEIRNLARQFRSQTRF</sequence>
<evidence type="ECO:0000256" key="14">
    <source>
        <dbReference type="ARBA" id="ARBA00055561"/>
    </source>
</evidence>
<dbReference type="CDD" id="cd21400">
    <property type="entry name" value="ZBD_UPF1-like"/>
    <property type="match status" value="1"/>
</dbReference>
<dbReference type="CDD" id="cd21407">
    <property type="entry name" value="1B_UPF1-like"/>
    <property type="match status" value="1"/>
</dbReference>
<dbReference type="Gene3D" id="2.40.30.230">
    <property type="match status" value="1"/>
</dbReference>
<dbReference type="SUPFAM" id="SSF52540">
    <property type="entry name" value="P-loop containing nucleoside triphosphate hydrolases"/>
    <property type="match status" value="1"/>
</dbReference>
<dbReference type="PROSITE" id="PS51997">
    <property type="entry name" value="UPF1_CH_RICH"/>
    <property type="match status" value="1"/>
</dbReference>
<name>A0A9P8SYR1_9ASCO</name>
<dbReference type="InterPro" id="IPR040812">
    <property type="entry name" value="UPF1_1B_dom"/>
</dbReference>
<dbReference type="InterPro" id="IPR041677">
    <property type="entry name" value="DNA2/NAM7_AAA_11"/>
</dbReference>
<dbReference type="FunFam" id="3.40.50.300:FF:000097">
    <property type="entry name" value="Regulator of nonsense transcripts 1"/>
    <property type="match status" value="1"/>
</dbReference>
<reference evidence="17" key="2">
    <citation type="submission" date="2021-01" db="EMBL/GenBank/DDBJ databases">
        <authorList>
            <person name="Schikora-Tamarit M.A."/>
        </authorList>
    </citation>
    <scope>NUCLEOTIDE SEQUENCE</scope>
    <source>
        <strain evidence="17">NCAIM Y.01608</strain>
    </source>
</reference>
<comment type="function">
    <text evidence="14">RNA-dependent helicase required for nonsense-mediated decay (NMD) of aberrant mRNAs containing premature stop codons and modulates the expression level of normal mRNAs. Also capable of unwinding double-stranded DNA and translocating on single-stranded DNA.</text>
</comment>
<evidence type="ECO:0000313" key="18">
    <source>
        <dbReference type="Proteomes" id="UP000788993"/>
    </source>
</evidence>
<dbReference type="InterPro" id="IPR041679">
    <property type="entry name" value="DNA2/NAM7-like_C"/>
</dbReference>
<dbReference type="GO" id="GO:0000184">
    <property type="term" value="P:nuclear-transcribed mRNA catabolic process, nonsense-mediated decay"/>
    <property type="evidence" value="ECO:0007669"/>
    <property type="project" value="UniProtKB-KW"/>
</dbReference>
<keyword evidence="5" id="KW-0547">Nucleotide-binding</keyword>
<dbReference type="Gene3D" id="3.40.50.300">
    <property type="entry name" value="P-loop containing nucleotide triphosphate hydrolases"/>
    <property type="match status" value="2"/>
</dbReference>
<dbReference type="PANTHER" id="PTHR10887">
    <property type="entry name" value="DNA2/NAM7 HELICASE FAMILY"/>
    <property type="match status" value="1"/>
</dbReference>
<evidence type="ECO:0000256" key="11">
    <source>
        <dbReference type="ARBA" id="ARBA00023161"/>
    </source>
</evidence>
<dbReference type="GO" id="GO:0005524">
    <property type="term" value="F:ATP binding"/>
    <property type="evidence" value="ECO:0007669"/>
    <property type="project" value="UniProtKB-KW"/>
</dbReference>
<feature type="region of interest" description="C4" evidence="15">
    <location>
        <begin position="78"/>
        <end position="108"/>
    </location>
</feature>
<keyword evidence="10" id="KW-0067">ATP-binding</keyword>
<organism evidence="17 18">
    <name type="scientific">Ogataea polymorpha</name>
    <dbReference type="NCBI Taxonomy" id="460523"/>
    <lineage>
        <taxon>Eukaryota</taxon>
        <taxon>Fungi</taxon>
        <taxon>Dikarya</taxon>
        <taxon>Ascomycota</taxon>
        <taxon>Saccharomycotina</taxon>
        <taxon>Pichiomycetes</taxon>
        <taxon>Pichiales</taxon>
        <taxon>Pichiaceae</taxon>
        <taxon>Ogataea</taxon>
    </lineage>
</organism>
<feature type="domain" description="Upf1" evidence="16">
    <location>
        <begin position="10"/>
        <end position="164"/>
    </location>
</feature>
<keyword evidence="9 15" id="KW-0862">Zinc</keyword>
<evidence type="ECO:0000256" key="15">
    <source>
        <dbReference type="PROSITE-ProRule" id="PRU01341"/>
    </source>
</evidence>
<dbReference type="GO" id="GO:0008270">
    <property type="term" value="F:zinc ion binding"/>
    <property type="evidence" value="ECO:0007669"/>
    <property type="project" value="UniProtKB-UniRule"/>
</dbReference>
<keyword evidence="4 15" id="KW-0479">Metal-binding</keyword>
<evidence type="ECO:0000256" key="12">
    <source>
        <dbReference type="ARBA" id="ARBA00048432"/>
    </source>
</evidence>
<evidence type="ECO:0000256" key="8">
    <source>
        <dbReference type="ARBA" id="ARBA00022806"/>
    </source>
</evidence>
<evidence type="ECO:0000313" key="17">
    <source>
        <dbReference type="EMBL" id="KAH3658746.1"/>
    </source>
</evidence>
<comment type="caution">
    <text evidence="17">The sequence shown here is derived from an EMBL/GenBank/DDBJ whole genome shotgun (WGS) entry which is preliminary data.</text>
</comment>
<evidence type="ECO:0000256" key="2">
    <source>
        <dbReference type="ARBA" id="ARBA00007913"/>
    </source>
</evidence>
<accession>A0A9P8SYR1</accession>
<keyword evidence="11" id="KW-0866">Nonsense-mediated mRNA decay</keyword>
<feature type="region of interest" description="CC/SHH/C" evidence="15">
    <location>
        <begin position="32"/>
        <end position="60"/>
    </location>
</feature>
<dbReference type="GO" id="GO:0003724">
    <property type="term" value="F:RNA helicase activity"/>
    <property type="evidence" value="ECO:0007669"/>
    <property type="project" value="UniProtKB-EC"/>
</dbReference>
<evidence type="ECO:0000256" key="1">
    <source>
        <dbReference type="ARBA" id="ARBA00004496"/>
    </source>
</evidence>
<comment type="catalytic activity">
    <reaction evidence="12">
        <text>ATP + H2O = ADP + phosphate + H(+)</text>
        <dbReference type="Rhea" id="RHEA:13065"/>
        <dbReference type="ChEBI" id="CHEBI:15377"/>
        <dbReference type="ChEBI" id="CHEBI:15378"/>
        <dbReference type="ChEBI" id="CHEBI:30616"/>
        <dbReference type="ChEBI" id="CHEBI:43474"/>
        <dbReference type="ChEBI" id="CHEBI:456216"/>
        <dbReference type="EC" id="3.6.4.12"/>
    </reaction>
    <physiologicalReaction direction="left-to-right" evidence="12">
        <dbReference type="Rhea" id="RHEA:13066"/>
    </physiologicalReaction>
</comment>
<dbReference type="Pfam" id="PF09416">
    <property type="entry name" value="UPF1_Zn_bind"/>
    <property type="match status" value="1"/>
</dbReference>
<evidence type="ECO:0000256" key="7">
    <source>
        <dbReference type="ARBA" id="ARBA00022801"/>
    </source>
</evidence>
<dbReference type="InterPro" id="IPR045055">
    <property type="entry name" value="DNA2/NAM7-like"/>
</dbReference>
<proteinExistence type="inferred from homology"/>
<dbReference type="InterPro" id="IPR018999">
    <property type="entry name" value="UPF1_CH/ZBD"/>
</dbReference>
<comment type="catalytic activity">
    <reaction evidence="13">
        <text>ATP + H2O = ADP + phosphate + H(+)</text>
        <dbReference type="Rhea" id="RHEA:13065"/>
        <dbReference type="ChEBI" id="CHEBI:15377"/>
        <dbReference type="ChEBI" id="CHEBI:15378"/>
        <dbReference type="ChEBI" id="CHEBI:30616"/>
        <dbReference type="ChEBI" id="CHEBI:43474"/>
        <dbReference type="ChEBI" id="CHEBI:456216"/>
        <dbReference type="EC" id="3.6.4.13"/>
    </reaction>
    <physiologicalReaction direction="left-to-right" evidence="13">
        <dbReference type="Rhea" id="RHEA:13066"/>
    </physiologicalReaction>
</comment>
<dbReference type="CDD" id="cd18808">
    <property type="entry name" value="SF1_C_Upf1"/>
    <property type="match status" value="1"/>
</dbReference>
<keyword evidence="18" id="KW-1185">Reference proteome</keyword>
<dbReference type="Pfam" id="PF13087">
    <property type="entry name" value="AAA_12"/>
    <property type="match status" value="1"/>
</dbReference>
<evidence type="ECO:0000256" key="4">
    <source>
        <dbReference type="ARBA" id="ARBA00022723"/>
    </source>
</evidence>
<dbReference type="GO" id="GO:0005737">
    <property type="term" value="C:cytoplasm"/>
    <property type="evidence" value="ECO:0007669"/>
    <property type="project" value="UniProtKB-SubCell"/>
</dbReference>
<dbReference type="Pfam" id="PF18141">
    <property type="entry name" value="UPF1_1B_dom"/>
    <property type="match status" value="1"/>
</dbReference>
<evidence type="ECO:0000256" key="3">
    <source>
        <dbReference type="ARBA" id="ARBA00022490"/>
    </source>
</evidence>
<dbReference type="Pfam" id="PF13086">
    <property type="entry name" value="AAA_11"/>
    <property type="match status" value="2"/>
</dbReference>